<dbReference type="RefSeq" id="XP_007414942.1">
    <property type="nucleotide sequence ID" value="XM_007414880.1"/>
</dbReference>
<evidence type="ECO:0000256" key="4">
    <source>
        <dbReference type="ARBA" id="ARBA00022833"/>
    </source>
</evidence>
<evidence type="ECO:0000256" key="3">
    <source>
        <dbReference type="ARBA" id="ARBA00022737"/>
    </source>
</evidence>
<dbReference type="VEuPathDB" id="FungiDB:MELLADRAFT_49983"/>
<feature type="region of interest" description="Disordered" evidence="8">
    <location>
        <begin position="233"/>
        <end position="252"/>
    </location>
</feature>
<feature type="region of interest" description="Disordered" evidence="8">
    <location>
        <begin position="262"/>
        <end position="371"/>
    </location>
</feature>
<feature type="domain" description="LIM zinc-binding" evidence="9">
    <location>
        <begin position="22"/>
        <end position="83"/>
    </location>
</feature>
<proteinExistence type="predicted"/>
<dbReference type="GO" id="GO:0005634">
    <property type="term" value="C:nucleus"/>
    <property type="evidence" value="ECO:0007669"/>
    <property type="project" value="UniProtKB-SubCell"/>
</dbReference>
<dbReference type="Gene3D" id="2.10.110.10">
    <property type="entry name" value="Cysteine Rich Protein"/>
    <property type="match status" value="2"/>
</dbReference>
<feature type="region of interest" description="Disordered" evidence="8">
    <location>
        <begin position="182"/>
        <end position="221"/>
    </location>
</feature>
<dbReference type="GO" id="GO:0046872">
    <property type="term" value="F:metal ion binding"/>
    <property type="evidence" value="ECO:0007669"/>
    <property type="project" value="UniProtKB-KW"/>
</dbReference>
<keyword evidence="2 7" id="KW-0479">Metal-binding</keyword>
<keyword evidence="5 7" id="KW-0440">LIM domain</keyword>
<feature type="compositionally biased region" description="Polar residues" evidence="8">
    <location>
        <begin position="289"/>
        <end position="305"/>
    </location>
</feature>
<evidence type="ECO:0000256" key="5">
    <source>
        <dbReference type="ARBA" id="ARBA00023038"/>
    </source>
</evidence>
<dbReference type="KEGG" id="mlr:MELLADRAFT_49983"/>
<keyword evidence="3" id="KW-0677">Repeat</keyword>
<dbReference type="PROSITE" id="PS00478">
    <property type="entry name" value="LIM_DOMAIN_1"/>
    <property type="match status" value="2"/>
</dbReference>
<evidence type="ECO:0000256" key="7">
    <source>
        <dbReference type="PROSITE-ProRule" id="PRU00125"/>
    </source>
</evidence>
<feature type="compositionally biased region" description="Low complexity" evidence="8">
    <location>
        <begin position="348"/>
        <end position="365"/>
    </location>
</feature>
<evidence type="ECO:0000256" key="1">
    <source>
        <dbReference type="ARBA" id="ARBA00004123"/>
    </source>
</evidence>
<evidence type="ECO:0000256" key="2">
    <source>
        <dbReference type="ARBA" id="ARBA00022723"/>
    </source>
</evidence>
<dbReference type="EMBL" id="GL883135">
    <property type="protein sequence ID" value="EGG01842.1"/>
    <property type="molecule type" value="Genomic_DNA"/>
</dbReference>
<keyword evidence="11" id="KW-1185">Reference proteome</keyword>
<reference evidence="11" key="1">
    <citation type="journal article" date="2011" name="Proc. Natl. Acad. Sci. U.S.A.">
        <title>Obligate biotrophy features unraveled by the genomic analysis of rust fungi.</title>
        <authorList>
            <person name="Duplessis S."/>
            <person name="Cuomo C.A."/>
            <person name="Lin Y.-C."/>
            <person name="Aerts A."/>
            <person name="Tisserant E."/>
            <person name="Veneault-Fourrey C."/>
            <person name="Joly D.L."/>
            <person name="Hacquard S."/>
            <person name="Amselem J."/>
            <person name="Cantarel B.L."/>
            <person name="Chiu R."/>
            <person name="Coutinho P.M."/>
            <person name="Feau N."/>
            <person name="Field M."/>
            <person name="Frey P."/>
            <person name="Gelhaye E."/>
            <person name="Goldberg J."/>
            <person name="Grabherr M.G."/>
            <person name="Kodira C.D."/>
            <person name="Kohler A."/>
            <person name="Kuees U."/>
            <person name="Lindquist E.A."/>
            <person name="Lucas S.M."/>
            <person name="Mago R."/>
            <person name="Mauceli E."/>
            <person name="Morin E."/>
            <person name="Murat C."/>
            <person name="Pangilinan J.L."/>
            <person name="Park R."/>
            <person name="Pearson M."/>
            <person name="Quesneville H."/>
            <person name="Rouhier N."/>
            <person name="Sakthikumar S."/>
            <person name="Salamov A.A."/>
            <person name="Schmutz J."/>
            <person name="Selles B."/>
            <person name="Shapiro H."/>
            <person name="Tanguay P."/>
            <person name="Tuskan G.A."/>
            <person name="Henrissat B."/>
            <person name="Van de Peer Y."/>
            <person name="Rouze P."/>
            <person name="Ellis J.G."/>
            <person name="Dodds P.N."/>
            <person name="Schein J.E."/>
            <person name="Zhong S."/>
            <person name="Hamelin R.C."/>
            <person name="Grigoriev I.V."/>
            <person name="Szabo L.J."/>
            <person name="Martin F."/>
        </authorList>
    </citation>
    <scope>NUCLEOTIDE SEQUENCE [LARGE SCALE GENOMIC DNA]</scope>
    <source>
        <strain evidence="11">98AG31 / pathotype 3-4-7</strain>
    </source>
</reference>
<dbReference type="HOGENOM" id="CLU_054591_0_0_1"/>
<dbReference type="SMART" id="SM00132">
    <property type="entry name" value="LIM"/>
    <property type="match status" value="2"/>
</dbReference>
<evidence type="ECO:0000256" key="6">
    <source>
        <dbReference type="ARBA" id="ARBA00023242"/>
    </source>
</evidence>
<dbReference type="PROSITE" id="PS50023">
    <property type="entry name" value="LIM_DOMAIN_2"/>
    <property type="match status" value="2"/>
</dbReference>
<dbReference type="GO" id="GO:0030695">
    <property type="term" value="F:GTPase regulator activity"/>
    <property type="evidence" value="ECO:0007669"/>
    <property type="project" value="UniProtKB-ARBA"/>
</dbReference>
<keyword evidence="4 7" id="KW-0862">Zinc</keyword>
<name>F4S0M3_MELLP</name>
<organism evidence="11">
    <name type="scientific">Melampsora larici-populina (strain 98AG31 / pathotype 3-4-7)</name>
    <name type="common">Poplar leaf rust fungus</name>
    <dbReference type="NCBI Taxonomy" id="747676"/>
    <lineage>
        <taxon>Eukaryota</taxon>
        <taxon>Fungi</taxon>
        <taxon>Dikarya</taxon>
        <taxon>Basidiomycota</taxon>
        <taxon>Pucciniomycotina</taxon>
        <taxon>Pucciniomycetes</taxon>
        <taxon>Pucciniales</taxon>
        <taxon>Melampsoraceae</taxon>
        <taxon>Melampsora</taxon>
    </lineage>
</organism>
<dbReference type="SUPFAM" id="SSF57716">
    <property type="entry name" value="Glucocorticoid receptor-like (DNA-binding domain)"/>
    <property type="match status" value="4"/>
</dbReference>
<dbReference type="eggNOG" id="KOG1700">
    <property type="taxonomic scope" value="Eukaryota"/>
</dbReference>
<dbReference type="InterPro" id="IPR001781">
    <property type="entry name" value="Znf_LIM"/>
</dbReference>
<feature type="compositionally biased region" description="Polar residues" evidence="8">
    <location>
        <begin position="262"/>
        <end position="271"/>
    </location>
</feature>
<dbReference type="PANTHER" id="PTHR24215">
    <property type="entry name" value="RHO-GTPASE-ACTIVATING PROTEIN LRG1"/>
    <property type="match status" value="1"/>
</dbReference>
<feature type="compositionally biased region" description="Low complexity" evidence="8">
    <location>
        <begin position="122"/>
        <end position="138"/>
    </location>
</feature>
<evidence type="ECO:0000256" key="8">
    <source>
        <dbReference type="SAM" id="MobiDB-lite"/>
    </source>
</evidence>
<dbReference type="GO" id="GO:0030036">
    <property type="term" value="P:actin cytoskeleton organization"/>
    <property type="evidence" value="ECO:0007669"/>
    <property type="project" value="TreeGrafter"/>
</dbReference>
<feature type="region of interest" description="Disordered" evidence="8">
    <location>
        <begin position="103"/>
        <end position="151"/>
    </location>
</feature>
<dbReference type="CDD" id="cd09326">
    <property type="entry name" value="LIM_CRP_like"/>
    <property type="match status" value="2"/>
</dbReference>
<keyword evidence="6" id="KW-0539">Nucleus</keyword>
<feature type="compositionally biased region" description="Acidic residues" evidence="8">
    <location>
        <begin position="234"/>
        <end position="245"/>
    </location>
</feature>
<dbReference type="InParanoid" id="F4S0M3"/>
<dbReference type="FunFam" id="2.10.110.10:FF:000001">
    <property type="entry name" value="Cysteine and glycine-rich protein 1"/>
    <property type="match status" value="2"/>
</dbReference>
<sequence>MPDGARYTFRPSPRVMLTSTAPKCPTCDRSVYAAEQVMGPGGAPYHKPCLKCTSCGRTLDAVNLFEHDHVPYCKMCHSKAFGTKGVGYGNAVVGEYEMIPGRTLSPAPTSPRSPPSYQVAKPSAISSPSSHHSPASFSLDPDRSANFSSPPSDAFNRLSLHGNSQHVSVGKGLQKDKRLIKDDDFDAPMYSPSLRPQTTTRDISPPRPNNDHILGSEIDPTAKGHQPILKQVAETDDQDQSDSSDFEPPAIPFPHIIVKSAGSLSRNSSVGTPARPEPTEHQRFKQDRPISSQTLQRSASTTLVSPPNLPPRTSARLLDQSGPPPPTPPKTSSVKSSHQLTSNFIGRSVSMRNPTSSSPSPSKWSIKTASPPATGSPLVLNLSSQDGPKVCPRCSGTVYHAEQVLALGKKWHKRCLRCCKCSKALDATMCERDGTPYCSRCYDQAFGIESQGFVVRPGFVGR</sequence>
<feature type="domain" description="LIM zinc-binding" evidence="9">
    <location>
        <begin position="389"/>
        <end position="448"/>
    </location>
</feature>
<evidence type="ECO:0000259" key="9">
    <source>
        <dbReference type="PROSITE" id="PS50023"/>
    </source>
</evidence>
<dbReference type="Proteomes" id="UP000001072">
    <property type="component" value="Unassembled WGS sequence"/>
</dbReference>
<dbReference type="Pfam" id="PF00412">
    <property type="entry name" value="LIM"/>
    <property type="match status" value="2"/>
</dbReference>
<dbReference type="STRING" id="747676.F4S0M3"/>
<evidence type="ECO:0000313" key="11">
    <source>
        <dbReference type="Proteomes" id="UP000001072"/>
    </source>
</evidence>
<feature type="compositionally biased region" description="Basic and acidic residues" evidence="8">
    <location>
        <begin position="277"/>
        <end position="288"/>
    </location>
</feature>
<gene>
    <name evidence="10" type="ORF">MELLADRAFT_49983</name>
</gene>
<dbReference type="GO" id="GO:0005737">
    <property type="term" value="C:cytoplasm"/>
    <property type="evidence" value="ECO:0007669"/>
    <property type="project" value="TreeGrafter"/>
</dbReference>
<dbReference type="AlphaFoldDB" id="F4S0M3"/>
<dbReference type="PANTHER" id="PTHR24215:SF35">
    <property type="entry name" value="MUSCLE LIM PROTEIN MLP84B"/>
    <property type="match status" value="1"/>
</dbReference>
<protein>
    <recommendedName>
        <fullName evidence="9">LIM zinc-binding domain-containing protein</fullName>
    </recommendedName>
</protein>
<accession>F4S0M3</accession>
<comment type="subcellular location">
    <subcellularLocation>
        <location evidence="1">Nucleus</location>
    </subcellularLocation>
</comment>
<dbReference type="GeneID" id="18928655"/>
<evidence type="ECO:0000313" key="10">
    <source>
        <dbReference type="EMBL" id="EGG01842.1"/>
    </source>
</evidence>
<dbReference type="OrthoDB" id="8062037at2759"/>